<comment type="caution">
    <text evidence="3">The sequence shown here is derived from an EMBL/GenBank/DDBJ whole genome shotgun (WGS) entry which is preliminary data.</text>
</comment>
<dbReference type="AlphaFoldDB" id="A0A9P9FRJ3"/>
<keyword evidence="4" id="KW-1185">Reference proteome</keyword>
<evidence type="ECO:0000313" key="3">
    <source>
        <dbReference type="EMBL" id="KAH7171296.1"/>
    </source>
</evidence>
<dbReference type="InterPro" id="IPR029058">
    <property type="entry name" value="AB_hydrolase_fold"/>
</dbReference>
<evidence type="ECO:0000313" key="4">
    <source>
        <dbReference type="Proteomes" id="UP000738349"/>
    </source>
</evidence>
<organism evidence="3 4">
    <name type="scientific">Dactylonectria macrodidyma</name>
    <dbReference type="NCBI Taxonomy" id="307937"/>
    <lineage>
        <taxon>Eukaryota</taxon>
        <taxon>Fungi</taxon>
        <taxon>Dikarya</taxon>
        <taxon>Ascomycota</taxon>
        <taxon>Pezizomycotina</taxon>
        <taxon>Sordariomycetes</taxon>
        <taxon>Hypocreomycetidae</taxon>
        <taxon>Hypocreales</taxon>
        <taxon>Nectriaceae</taxon>
        <taxon>Dactylonectria</taxon>
    </lineage>
</organism>
<feature type="domain" description="Alpha/beta hydrolase fold-3" evidence="2">
    <location>
        <begin position="87"/>
        <end position="298"/>
    </location>
</feature>
<gene>
    <name evidence="3" type="ORF">EDB81DRAFT_194959</name>
</gene>
<keyword evidence="1 3" id="KW-0378">Hydrolase</keyword>
<dbReference type="SUPFAM" id="SSF53474">
    <property type="entry name" value="alpha/beta-Hydrolases"/>
    <property type="match status" value="1"/>
</dbReference>
<dbReference type="InterPro" id="IPR050300">
    <property type="entry name" value="GDXG_lipolytic_enzyme"/>
</dbReference>
<reference evidence="3" key="1">
    <citation type="journal article" date="2021" name="Nat. Commun.">
        <title>Genetic determinants of endophytism in the Arabidopsis root mycobiome.</title>
        <authorList>
            <person name="Mesny F."/>
            <person name="Miyauchi S."/>
            <person name="Thiergart T."/>
            <person name="Pickel B."/>
            <person name="Atanasova L."/>
            <person name="Karlsson M."/>
            <person name="Huettel B."/>
            <person name="Barry K.W."/>
            <person name="Haridas S."/>
            <person name="Chen C."/>
            <person name="Bauer D."/>
            <person name="Andreopoulos W."/>
            <person name="Pangilinan J."/>
            <person name="LaButti K."/>
            <person name="Riley R."/>
            <person name="Lipzen A."/>
            <person name="Clum A."/>
            <person name="Drula E."/>
            <person name="Henrissat B."/>
            <person name="Kohler A."/>
            <person name="Grigoriev I.V."/>
            <person name="Martin F.M."/>
            <person name="Hacquard S."/>
        </authorList>
    </citation>
    <scope>NUCLEOTIDE SEQUENCE</scope>
    <source>
        <strain evidence="3">MPI-CAGE-AT-0147</strain>
    </source>
</reference>
<dbReference type="EMBL" id="JAGMUV010000002">
    <property type="protein sequence ID" value="KAH7171296.1"/>
    <property type="molecule type" value="Genomic_DNA"/>
</dbReference>
<accession>A0A9P9FRJ3</accession>
<protein>
    <submittedName>
        <fullName evidence="3">Alpha/Beta hydrolase protein</fullName>
    </submittedName>
</protein>
<dbReference type="PANTHER" id="PTHR48081">
    <property type="entry name" value="AB HYDROLASE SUPERFAMILY PROTEIN C4A8.06C"/>
    <property type="match status" value="1"/>
</dbReference>
<dbReference type="OrthoDB" id="408631at2759"/>
<evidence type="ECO:0000259" key="2">
    <source>
        <dbReference type="Pfam" id="PF07859"/>
    </source>
</evidence>
<sequence length="322" mass="34492">MSGLVYEPEYAKAIAPFANASSPVPTTALEMRAASNSLFSVVMPKVPPGDKIQQTSFTVRSYDGAEIELRRYATREHIEVSEPQPAVLAIHGGGFIAGNIDLSGGGCANTALAADRPVFAVAYRLAPEHPAPTGVEDAFAAFKYLVEHAAELNIDPARIGIKGKSAGAGVGAGMALMARDRAFSPPPAKLVLVYPMLDDRTKYPEDAAFLKLVVWAPERNNLAWGAYVGEDKAGKPDADVSPYAAPARAESLRGLPSTYIDIGTLDLFRDEALEFAQRLMKDDVEVEFHLIPGVPHAFDLVAVGSKWQVRAEEARAVALKSF</sequence>
<dbReference type="PANTHER" id="PTHR48081:SF8">
    <property type="entry name" value="ALPHA_BETA HYDROLASE FOLD-3 DOMAIN-CONTAINING PROTEIN-RELATED"/>
    <property type="match status" value="1"/>
</dbReference>
<dbReference type="Pfam" id="PF07859">
    <property type="entry name" value="Abhydrolase_3"/>
    <property type="match status" value="1"/>
</dbReference>
<proteinExistence type="predicted"/>
<dbReference type="GO" id="GO:0016787">
    <property type="term" value="F:hydrolase activity"/>
    <property type="evidence" value="ECO:0007669"/>
    <property type="project" value="UniProtKB-KW"/>
</dbReference>
<dbReference type="Proteomes" id="UP000738349">
    <property type="component" value="Unassembled WGS sequence"/>
</dbReference>
<name>A0A9P9FRJ3_9HYPO</name>
<evidence type="ECO:0000256" key="1">
    <source>
        <dbReference type="ARBA" id="ARBA00022801"/>
    </source>
</evidence>
<dbReference type="Gene3D" id="3.40.50.1820">
    <property type="entry name" value="alpha/beta hydrolase"/>
    <property type="match status" value="1"/>
</dbReference>
<dbReference type="InterPro" id="IPR013094">
    <property type="entry name" value="AB_hydrolase_3"/>
</dbReference>